<keyword evidence="3" id="KW-1185">Reference proteome</keyword>
<evidence type="ECO:0000313" key="3">
    <source>
        <dbReference type="Proteomes" id="UP001152622"/>
    </source>
</evidence>
<proteinExistence type="predicted"/>
<keyword evidence="1" id="KW-0472">Membrane</keyword>
<comment type="caution">
    <text evidence="2">The sequence shown here is derived from an EMBL/GenBank/DDBJ whole genome shotgun (WGS) entry which is preliminary data.</text>
</comment>
<sequence>MAASTVSKESEGIYTDLASPGHDVYSTLGQSVNSPRAQHLEKSGQSSHPYRLAAVCLGLLCALLLAATLVLGVLCDDVYSTLGQTSLNSPRSQHTEKSGQSSHPYRLAAVCLGLLCALLLAATLVLGVPYGLTRERGLGEFKGCNRHTASRYGSATERLQCSIYETPLSGWFLSPYRTEERV</sequence>
<name>A0A9Q1FWB2_SYNKA</name>
<keyword evidence="1" id="KW-1133">Transmembrane helix</keyword>
<dbReference type="PANTHER" id="PTHR47218:SF2">
    <property type="entry name" value="C-TYPE LECTIN DOMAIN-CONTAINING PROTEIN"/>
    <property type="match status" value="1"/>
</dbReference>
<feature type="transmembrane region" description="Helical" evidence="1">
    <location>
        <begin position="107"/>
        <end position="132"/>
    </location>
</feature>
<organism evidence="2 3">
    <name type="scientific">Synaphobranchus kaupii</name>
    <name type="common">Kaup's arrowtooth eel</name>
    <dbReference type="NCBI Taxonomy" id="118154"/>
    <lineage>
        <taxon>Eukaryota</taxon>
        <taxon>Metazoa</taxon>
        <taxon>Chordata</taxon>
        <taxon>Craniata</taxon>
        <taxon>Vertebrata</taxon>
        <taxon>Euteleostomi</taxon>
        <taxon>Actinopterygii</taxon>
        <taxon>Neopterygii</taxon>
        <taxon>Teleostei</taxon>
        <taxon>Anguilliformes</taxon>
        <taxon>Synaphobranchidae</taxon>
        <taxon>Synaphobranchus</taxon>
    </lineage>
</organism>
<accession>A0A9Q1FWB2</accession>
<feature type="transmembrane region" description="Helical" evidence="1">
    <location>
        <begin position="52"/>
        <end position="74"/>
    </location>
</feature>
<dbReference type="InterPro" id="IPR042808">
    <property type="entry name" value="CLEC7A"/>
</dbReference>
<dbReference type="GO" id="GO:0071226">
    <property type="term" value="P:cellular response to molecule of fungal origin"/>
    <property type="evidence" value="ECO:0007669"/>
    <property type="project" value="InterPro"/>
</dbReference>
<dbReference type="OrthoDB" id="10478187at2759"/>
<evidence type="ECO:0000256" key="1">
    <source>
        <dbReference type="SAM" id="Phobius"/>
    </source>
</evidence>
<dbReference type="GO" id="GO:0001872">
    <property type="term" value="F:(1-&gt;3)-beta-D-glucan binding"/>
    <property type="evidence" value="ECO:0007669"/>
    <property type="project" value="InterPro"/>
</dbReference>
<dbReference type="PANTHER" id="PTHR47218">
    <property type="entry name" value="C-TYPE LECTIN DOMAIN FAMILY 7 MEMBER A"/>
    <property type="match status" value="1"/>
</dbReference>
<dbReference type="Proteomes" id="UP001152622">
    <property type="component" value="Chromosome 3"/>
</dbReference>
<reference evidence="2" key="1">
    <citation type="journal article" date="2023" name="Science">
        <title>Genome structures resolve the early diversification of teleost fishes.</title>
        <authorList>
            <person name="Parey E."/>
            <person name="Louis A."/>
            <person name="Montfort J."/>
            <person name="Bouchez O."/>
            <person name="Roques C."/>
            <person name="Iampietro C."/>
            <person name="Lluch J."/>
            <person name="Castinel A."/>
            <person name="Donnadieu C."/>
            <person name="Desvignes T."/>
            <person name="Floi Bucao C."/>
            <person name="Jouanno E."/>
            <person name="Wen M."/>
            <person name="Mejri S."/>
            <person name="Dirks R."/>
            <person name="Jansen H."/>
            <person name="Henkel C."/>
            <person name="Chen W.J."/>
            <person name="Zahm M."/>
            <person name="Cabau C."/>
            <person name="Klopp C."/>
            <person name="Thompson A.W."/>
            <person name="Robinson-Rechavi M."/>
            <person name="Braasch I."/>
            <person name="Lecointre G."/>
            <person name="Bobe J."/>
            <person name="Postlethwait J.H."/>
            <person name="Berthelot C."/>
            <person name="Roest Crollius H."/>
            <person name="Guiguen Y."/>
        </authorList>
    </citation>
    <scope>NUCLEOTIDE SEQUENCE</scope>
    <source>
        <strain evidence="2">WJC10195</strain>
    </source>
</reference>
<dbReference type="EMBL" id="JAINUF010000003">
    <property type="protein sequence ID" value="KAJ8368963.1"/>
    <property type="molecule type" value="Genomic_DNA"/>
</dbReference>
<evidence type="ECO:0000313" key="2">
    <source>
        <dbReference type="EMBL" id="KAJ8368963.1"/>
    </source>
</evidence>
<dbReference type="AlphaFoldDB" id="A0A9Q1FWB2"/>
<keyword evidence="1" id="KW-0812">Transmembrane</keyword>
<gene>
    <name evidence="2" type="ORF">SKAU_G00089910</name>
</gene>
<protein>
    <submittedName>
        <fullName evidence="2">Uncharacterized protein</fullName>
    </submittedName>
</protein>